<evidence type="ECO:0000313" key="3">
    <source>
        <dbReference type="EMBL" id="PJZ73999.1"/>
    </source>
</evidence>
<dbReference type="InterPro" id="IPR010775">
    <property type="entry name" value="DUF1365"/>
</dbReference>
<evidence type="ECO:0000313" key="5">
    <source>
        <dbReference type="Proteomes" id="UP000231990"/>
    </source>
</evidence>
<sequence length="262" mass="31123">MEIRSSIVEAKVMHDRKKPKRNRFRYGIFTFQMDLDDLSSLNSKFRLLGRNRARIFSFYDSDHLGSNQKDIKENITEYLRMKGVKEEIRKILLVTNLRVFGYVFNPVSFYFAYDAKENPICAVAEVQNTFGELKPYFFGKEDYSDETFRKVEAKHFYVSPFIALDSEFDFRLSPPKRDRLNLRIDAIESGEKVLVTTYSGTYKKLTDLALLWMLCKYPFVTLKVIFLIHWQAMKLYLHKIPFIRKQERLHLQKGVQLGKDHR</sequence>
<dbReference type="Pfam" id="PF07103">
    <property type="entry name" value="DUF1365"/>
    <property type="match status" value="1"/>
</dbReference>
<evidence type="ECO:0000256" key="1">
    <source>
        <dbReference type="SAM" id="Phobius"/>
    </source>
</evidence>
<keyword evidence="1" id="KW-0812">Transmembrane</keyword>
<keyword evidence="1" id="KW-0472">Membrane</keyword>
<dbReference type="PANTHER" id="PTHR33973:SF4">
    <property type="entry name" value="OS07G0153300 PROTEIN"/>
    <property type="match status" value="1"/>
</dbReference>
<dbReference type="EMBL" id="NPDZ01000003">
    <property type="protein sequence ID" value="PJZ73999.1"/>
    <property type="molecule type" value="Genomic_DNA"/>
</dbReference>
<proteinExistence type="predicted"/>
<dbReference type="AlphaFoldDB" id="A0A2M9ZPT8"/>
<keyword evidence="1" id="KW-1133">Transmembrane helix</keyword>
<dbReference type="Proteomes" id="UP000231962">
    <property type="component" value="Unassembled WGS sequence"/>
</dbReference>
<dbReference type="RefSeq" id="WP_100712797.1">
    <property type="nucleotide sequence ID" value="NZ_NPDY01000002.1"/>
</dbReference>
<dbReference type="Proteomes" id="UP000231990">
    <property type="component" value="Unassembled WGS sequence"/>
</dbReference>
<feature type="transmembrane region" description="Helical" evidence="1">
    <location>
        <begin position="209"/>
        <end position="230"/>
    </location>
</feature>
<accession>A0A2M9ZPT8</accession>
<gene>
    <name evidence="2" type="ORF">CH360_04580</name>
    <name evidence="3" type="ORF">CH373_07720</name>
</gene>
<dbReference type="OrthoDB" id="9778801at2"/>
<evidence type="ECO:0000313" key="2">
    <source>
        <dbReference type="EMBL" id="PJZ70791.1"/>
    </source>
</evidence>
<organism evidence="3 5">
    <name type="scientific">Leptospira perolatii</name>
    <dbReference type="NCBI Taxonomy" id="2023191"/>
    <lineage>
        <taxon>Bacteria</taxon>
        <taxon>Pseudomonadati</taxon>
        <taxon>Spirochaetota</taxon>
        <taxon>Spirochaetia</taxon>
        <taxon>Leptospirales</taxon>
        <taxon>Leptospiraceae</taxon>
        <taxon>Leptospira</taxon>
    </lineage>
</organism>
<reference evidence="4 5" key="1">
    <citation type="submission" date="2017-07" db="EMBL/GenBank/DDBJ databases">
        <title>Leptospira spp. isolated from tropical soils.</title>
        <authorList>
            <person name="Thibeaux R."/>
            <person name="Iraola G."/>
            <person name="Ferres I."/>
            <person name="Bierque E."/>
            <person name="Girault D."/>
            <person name="Soupe-Gilbert M.-E."/>
            <person name="Picardeau M."/>
            <person name="Goarant C."/>
        </authorList>
    </citation>
    <scope>NUCLEOTIDE SEQUENCE [LARGE SCALE GENOMIC DNA]</scope>
    <source>
        <strain evidence="3 5">FH1-B-B1</strain>
        <strain evidence="2 4">FH1-B-C1</strain>
    </source>
</reference>
<evidence type="ECO:0008006" key="6">
    <source>
        <dbReference type="Google" id="ProtNLM"/>
    </source>
</evidence>
<evidence type="ECO:0000313" key="4">
    <source>
        <dbReference type="Proteomes" id="UP000231962"/>
    </source>
</evidence>
<keyword evidence="4" id="KW-1185">Reference proteome</keyword>
<protein>
    <recommendedName>
        <fullName evidence="6">DUF1365 domain-containing protein</fullName>
    </recommendedName>
</protein>
<comment type="caution">
    <text evidence="3">The sequence shown here is derived from an EMBL/GenBank/DDBJ whole genome shotgun (WGS) entry which is preliminary data.</text>
</comment>
<name>A0A2M9ZPT8_9LEPT</name>
<dbReference type="EMBL" id="NPDY01000002">
    <property type="protein sequence ID" value="PJZ70791.1"/>
    <property type="molecule type" value="Genomic_DNA"/>
</dbReference>
<dbReference type="PANTHER" id="PTHR33973">
    <property type="entry name" value="OS07G0153300 PROTEIN"/>
    <property type="match status" value="1"/>
</dbReference>